<reference evidence="3" key="1">
    <citation type="journal article" date="2019" name="Int. J. Syst. Evol. Microbiol.">
        <title>The Global Catalogue of Microorganisms (GCM) 10K type strain sequencing project: providing services to taxonomists for standard genome sequencing and annotation.</title>
        <authorList>
            <consortium name="The Broad Institute Genomics Platform"/>
            <consortium name="The Broad Institute Genome Sequencing Center for Infectious Disease"/>
            <person name="Wu L."/>
            <person name="Ma J."/>
        </authorList>
    </citation>
    <scope>NUCLEOTIDE SEQUENCE [LARGE SCALE GENOMIC DNA]</scope>
    <source>
        <strain evidence="3">CCM 8896</strain>
    </source>
</reference>
<dbReference type="InterPro" id="IPR002696">
    <property type="entry name" value="Membr_insert_effic_factor_YidD"/>
</dbReference>
<comment type="subcellular location">
    <subcellularLocation>
        <location evidence="1">Cell membrane</location>
        <topology evidence="1">Peripheral membrane protein</topology>
        <orientation evidence="1">Cytoplasmic side</orientation>
    </subcellularLocation>
</comment>
<evidence type="ECO:0000256" key="1">
    <source>
        <dbReference type="HAMAP-Rule" id="MF_00386"/>
    </source>
</evidence>
<proteinExistence type="inferred from homology"/>
<keyword evidence="1" id="KW-1003">Cell membrane</keyword>
<evidence type="ECO:0000313" key="2">
    <source>
        <dbReference type="EMBL" id="MFD1671257.1"/>
    </source>
</evidence>
<evidence type="ECO:0000313" key="3">
    <source>
        <dbReference type="Proteomes" id="UP001597267"/>
    </source>
</evidence>
<dbReference type="Pfam" id="PF01809">
    <property type="entry name" value="YidD"/>
    <property type="match status" value="1"/>
</dbReference>
<keyword evidence="1" id="KW-0472">Membrane</keyword>
<dbReference type="SMART" id="SM01234">
    <property type="entry name" value="Haemolytic"/>
    <property type="match status" value="1"/>
</dbReference>
<dbReference type="PANTHER" id="PTHR33383">
    <property type="entry name" value="MEMBRANE PROTEIN INSERTION EFFICIENCY FACTOR-RELATED"/>
    <property type="match status" value="1"/>
</dbReference>
<dbReference type="EMBL" id="JBHTOP010000006">
    <property type="protein sequence ID" value="MFD1671257.1"/>
    <property type="molecule type" value="Genomic_DNA"/>
</dbReference>
<dbReference type="Proteomes" id="UP001597267">
    <property type="component" value="Unassembled WGS sequence"/>
</dbReference>
<name>A0ABW4J8I2_9LACO</name>
<sequence length="96" mass="11406">MKQIMIYLVRFYQRFISPLFPPSCRYYPTCSNYMLSALKKHGFIKGFIMGIARIIRCNPFIRGGVDPVPDKFTLRRNPHPEDYVDEIIAKKFYNHN</sequence>
<comment type="function">
    <text evidence="1">Could be involved in insertion of integral membrane proteins into the membrane.</text>
</comment>
<comment type="caution">
    <text evidence="2">The sequence shown here is derived from an EMBL/GenBank/DDBJ whole genome shotgun (WGS) entry which is preliminary data.</text>
</comment>
<accession>A0ABW4J8I2</accession>
<comment type="similarity">
    <text evidence="1">Belongs to the UPF0161 family.</text>
</comment>
<dbReference type="HAMAP" id="MF_00386">
    <property type="entry name" value="UPF0161_YidD"/>
    <property type="match status" value="1"/>
</dbReference>
<gene>
    <name evidence="2" type="primary">yidD</name>
    <name evidence="2" type="ORF">ACFQ5M_04030</name>
</gene>
<dbReference type="PANTHER" id="PTHR33383:SF1">
    <property type="entry name" value="MEMBRANE PROTEIN INSERTION EFFICIENCY FACTOR-RELATED"/>
    <property type="match status" value="1"/>
</dbReference>
<keyword evidence="3" id="KW-1185">Reference proteome</keyword>
<dbReference type="RefSeq" id="WP_125713548.1">
    <property type="nucleotide sequence ID" value="NZ_JBHTOP010000006.1"/>
</dbReference>
<protein>
    <recommendedName>
        <fullName evidence="1">Putative membrane protein insertion efficiency factor</fullName>
    </recommendedName>
</protein>
<dbReference type="NCBIfam" id="TIGR00278">
    <property type="entry name" value="membrane protein insertion efficiency factor YidD"/>
    <property type="match status" value="1"/>
</dbReference>
<organism evidence="2 3">
    <name type="scientific">Agrilactobacillus yilanensis</name>
    <dbReference type="NCBI Taxonomy" id="2485997"/>
    <lineage>
        <taxon>Bacteria</taxon>
        <taxon>Bacillati</taxon>
        <taxon>Bacillota</taxon>
        <taxon>Bacilli</taxon>
        <taxon>Lactobacillales</taxon>
        <taxon>Lactobacillaceae</taxon>
        <taxon>Agrilactobacillus</taxon>
    </lineage>
</organism>